<name>A0A8H3F4M8_9LECA</name>
<dbReference type="OrthoDB" id="2405412at2759"/>
<evidence type="ECO:0000313" key="5">
    <source>
        <dbReference type="Proteomes" id="UP000664521"/>
    </source>
</evidence>
<keyword evidence="5" id="KW-1185">Reference proteome</keyword>
<feature type="transmembrane region" description="Helical" evidence="2">
    <location>
        <begin position="369"/>
        <end position="387"/>
    </location>
</feature>
<keyword evidence="2" id="KW-0472">Membrane</keyword>
<evidence type="ECO:0000256" key="3">
    <source>
        <dbReference type="SAM" id="SignalP"/>
    </source>
</evidence>
<sequence length="414" mass="47020">MTSRSALRPCGVRISILLTILLYLLDISSAWALPFSSPSSYNEQEEVDGWISSPARVTRRDLHPSSPKSQSSTAKDIKERILILTPLKDAALHLPHHFAQISNLTYPHHLIDLGFIVGDSTDDTNKVLVTEIEKLSLDEKMATSTFNSCTIVHKDLGDVRSQDVASRHGFQAQVKRRKKLAIVRNALLKEALEKEHDWVYWRDVDVAESPAGILEDFIAHGKDVVTPNIWFKRQQKSGILEGGYDYNSWQETPKSESFKEKLDTEVILVEGYSQFKTHRQHMAQLGDWRNNPSLEIPLDGVGGVSLLVRAELHRKGIDFPHKPIDHQIETEGLAKLARIAGYRVVGLPNYIVWHFDTAEKEGNLHETPAWLVPLLVLVVVVALLAAVRGRRWITYRVPLLWRLDMTRSSKVRRY</sequence>
<feature type="chain" id="PRO_5034346310" description="Glycosyltransferase family 62 protein" evidence="3">
    <location>
        <begin position="33"/>
        <end position="414"/>
    </location>
</feature>
<keyword evidence="2" id="KW-0812">Transmembrane</keyword>
<organism evidence="4 5">
    <name type="scientific">Heterodermia speciosa</name>
    <dbReference type="NCBI Taxonomy" id="116794"/>
    <lineage>
        <taxon>Eukaryota</taxon>
        <taxon>Fungi</taxon>
        <taxon>Dikarya</taxon>
        <taxon>Ascomycota</taxon>
        <taxon>Pezizomycotina</taxon>
        <taxon>Lecanoromycetes</taxon>
        <taxon>OSLEUM clade</taxon>
        <taxon>Lecanoromycetidae</taxon>
        <taxon>Caliciales</taxon>
        <taxon>Physciaceae</taxon>
        <taxon>Heterodermia</taxon>
    </lineage>
</organism>
<evidence type="ECO:0000256" key="2">
    <source>
        <dbReference type="SAM" id="Phobius"/>
    </source>
</evidence>
<dbReference type="AlphaFoldDB" id="A0A8H3F4M8"/>
<proteinExistence type="inferred from homology"/>
<dbReference type="EMBL" id="CAJPDS010000014">
    <property type="protein sequence ID" value="CAF9914256.1"/>
    <property type="molecule type" value="Genomic_DNA"/>
</dbReference>
<dbReference type="GO" id="GO:0000032">
    <property type="term" value="P:cell wall mannoprotein biosynthetic process"/>
    <property type="evidence" value="ECO:0007669"/>
    <property type="project" value="TreeGrafter"/>
</dbReference>
<keyword evidence="3" id="KW-0732">Signal</keyword>
<dbReference type="Proteomes" id="UP000664521">
    <property type="component" value="Unassembled WGS sequence"/>
</dbReference>
<dbReference type="PANTHER" id="PTHR43083:SF4">
    <property type="entry name" value="N-GLYCOSYL-TRANSFERASE (AFU_ORTHOLOGUE AFUA_4G06870)"/>
    <property type="match status" value="1"/>
</dbReference>
<dbReference type="Pfam" id="PF03452">
    <property type="entry name" value="Anp1"/>
    <property type="match status" value="1"/>
</dbReference>
<evidence type="ECO:0000313" key="4">
    <source>
        <dbReference type="EMBL" id="CAF9914256.1"/>
    </source>
</evidence>
<dbReference type="PANTHER" id="PTHR43083">
    <property type="entry name" value="MANNAN POLYMERASE II"/>
    <property type="match status" value="1"/>
</dbReference>
<evidence type="ECO:0000256" key="1">
    <source>
        <dbReference type="ARBA" id="ARBA00037964"/>
    </source>
</evidence>
<dbReference type="Gene3D" id="3.90.550.10">
    <property type="entry name" value="Spore Coat Polysaccharide Biosynthesis Protein SpsA, Chain A"/>
    <property type="match status" value="1"/>
</dbReference>
<gene>
    <name evidence="4" type="ORF">HETSPECPRED_001933</name>
</gene>
<dbReference type="InterPro" id="IPR029044">
    <property type="entry name" value="Nucleotide-diphossugar_trans"/>
</dbReference>
<comment type="caution">
    <text evidence="4">The sequence shown here is derived from an EMBL/GenBank/DDBJ whole genome shotgun (WGS) entry which is preliminary data.</text>
</comment>
<dbReference type="GO" id="GO:0000136">
    <property type="term" value="C:mannan polymerase complex"/>
    <property type="evidence" value="ECO:0007669"/>
    <property type="project" value="TreeGrafter"/>
</dbReference>
<comment type="similarity">
    <text evidence="1">Belongs to the ANP1/MMN9/VAN1 family.</text>
</comment>
<feature type="signal peptide" evidence="3">
    <location>
        <begin position="1"/>
        <end position="32"/>
    </location>
</feature>
<evidence type="ECO:0008006" key="6">
    <source>
        <dbReference type="Google" id="ProtNLM"/>
    </source>
</evidence>
<accession>A0A8H3F4M8</accession>
<protein>
    <recommendedName>
        <fullName evidence="6">Glycosyltransferase family 62 protein</fullName>
    </recommendedName>
</protein>
<reference evidence="4" key="1">
    <citation type="submission" date="2021-03" db="EMBL/GenBank/DDBJ databases">
        <authorList>
            <person name="Tagirdzhanova G."/>
        </authorList>
    </citation>
    <scope>NUCLEOTIDE SEQUENCE</scope>
</reference>
<keyword evidence="2" id="KW-1133">Transmembrane helix</keyword>
<dbReference type="InterPro" id="IPR052086">
    <property type="entry name" value="Mannan_Polymerase_Subunit"/>
</dbReference>
<dbReference type="GO" id="GO:0006487">
    <property type="term" value="P:protein N-linked glycosylation"/>
    <property type="evidence" value="ECO:0007669"/>
    <property type="project" value="TreeGrafter"/>
</dbReference>
<dbReference type="SUPFAM" id="SSF53448">
    <property type="entry name" value="Nucleotide-diphospho-sugar transferases"/>
    <property type="match status" value="1"/>
</dbReference>
<dbReference type="GO" id="GO:0000009">
    <property type="term" value="F:alpha-1,6-mannosyltransferase activity"/>
    <property type="evidence" value="ECO:0007669"/>
    <property type="project" value="TreeGrafter"/>
</dbReference>